<dbReference type="Proteomes" id="UP000297564">
    <property type="component" value="Unassembled WGS sequence"/>
</dbReference>
<dbReference type="EMBL" id="SMLL01000001">
    <property type="protein sequence ID" value="TFZ04322.1"/>
    <property type="molecule type" value="Genomic_DNA"/>
</dbReference>
<sequence length="396" mass="43077">MATSITLPRQPRSLREISDGLKIDGSTQPKRAPVPDTAELRADGKSLKVKTGWTWITKEAARTEHRTGARKVVLDGLRQSLRDSYPRVKQNQLDNVISLAVAHLQPPADGKAITVADFKKLRDYADQISRLASACGLPLGTAQDVVHHFQTQLRGGQPPDGYSDAIMILVGHHLKENDGMSVDKAYRAVTQPPTSAQASAPSNRKARTPERQQPRVQPTTRAPVESELEPGAAASATQPQPREQDSKARTPEPQQATVQPPPHPAVESDSESEPEPGSAQFHEQTLASAYMPAEDLQLLSPQKRWQLLSVASQEVEDCFADAGRFQAVIVKAAKAMKTNPLLEAHIALARYAPATLMQRIEAFDLSKIGPAPKAAPVPSQQEAAFLKAMERATPDR</sequence>
<keyword evidence="3" id="KW-1185">Reference proteome</keyword>
<reference evidence="2 3" key="1">
    <citation type="submission" date="2019-03" db="EMBL/GenBank/DDBJ databases">
        <title>Ramlibacter rhizophilus CCTCC AB2015357, whole genome shotgun sequence.</title>
        <authorList>
            <person name="Zhang X."/>
            <person name="Feng G."/>
            <person name="Zhu H."/>
        </authorList>
    </citation>
    <scope>NUCLEOTIDE SEQUENCE [LARGE SCALE GENOMIC DNA]</scope>
    <source>
        <strain evidence="2 3">CCTCC AB2015357</strain>
    </source>
</reference>
<evidence type="ECO:0000313" key="3">
    <source>
        <dbReference type="Proteomes" id="UP000297564"/>
    </source>
</evidence>
<feature type="region of interest" description="Disordered" evidence="1">
    <location>
        <begin position="190"/>
        <end position="282"/>
    </location>
</feature>
<proteinExistence type="predicted"/>
<feature type="compositionally biased region" description="Polar residues" evidence="1">
    <location>
        <begin position="191"/>
        <end position="202"/>
    </location>
</feature>
<dbReference type="RefSeq" id="WP_135283204.1">
    <property type="nucleotide sequence ID" value="NZ_SMLL01000001.1"/>
</dbReference>
<comment type="caution">
    <text evidence="2">The sequence shown here is derived from an EMBL/GenBank/DDBJ whole genome shotgun (WGS) entry which is preliminary data.</text>
</comment>
<evidence type="ECO:0000256" key="1">
    <source>
        <dbReference type="SAM" id="MobiDB-lite"/>
    </source>
</evidence>
<evidence type="ECO:0000313" key="2">
    <source>
        <dbReference type="EMBL" id="TFZ04322.1"/>
    </source>
</evidence>
<organism evidence="2 3">
    <name type="scientific">Ramlibacter rhizophilus</name>
    <dbReference type="NCBI Taxonomy" id="1781167"/>
    <lineage>
        <taxon>Bacteria</taxon>
        <taxon>Pseudomonadati</taxon>
        <taxon>Pseudomonadota</taxon>
        <taxon>Betaproteobacteria</taxon>
        <taxon>Burkholderiales</taxon>
        <taxon>Comamonadaceae</taxon>
        <taxon>Ramlibacter</taxon>
    </lineage>
</organism>
<name>A0A4Z0C063_9BURK</name>
<protein>
    <submittedName>
        <fullName evidence="2">Uncharacterized protein</fullName>
    </submittedName>
</protein>
<dbReference type="AlphaFoldDB" id="A0A4Z0C063"/>
<gene>
    <name evidence="2" type="ORF">EZ242_00750</name>
</gene>
<accession>A0A4Z0C063</accession>